<dbReference type="PROSITE" id="PS50928">
    <property type="entry name" value="ABC_TM1"/>
    <property type="match status" value="1"/>
</dbReference>
<keyword evidence="3" id="KW-1003">Cell membrane</keyword>
<evidence type="ECO:0000256" key="2">
    <source>
        <dbReference type="ARBA" id="ARBA00022448"/>
    </source>
</evidence>
<dbReference type="GO" id="GO:0055085">
    <property type="term" value="P:transmembrane transport"/>
    <property type="evidence" value="ECO:0007669"/>
    <property type="project" value="InterPro"/>
</dbReference>
<keyword evidence="10" id="KW-1185">Reference proteome</keyword>
<keyword evidence="6 7" id="KW-0472">Membrane</keyword>
<evidence type="ECO:0000256" key="7">
    <source>
        <dbReference type="RuleBase" id="RU363032"/>
    </source>
</evidence>
<dbReference type="EMBL" id="VNJJ01000002">
    <property type="protein sequence ID" value="TVY02980.1"/>
    <property type="molecule type" value="Genomic_DNA"/>
</dbReference>
<feature type="transmembrane region" description="Helical" evidence="7">
    <location>
        <begin position="76"/>
        <end position="97"/>
    </location>
</feature>
<protein>
    <submittedName>
        <fullName evidence="9">Sugar ABC transporter permease</fullName>
    </submittedName>
</protein>
<dbReference type="PANTHER" id="PTHR30193">
    <property type="entry name" value="ABC TRANSPORTER PERMEASE PROTEIN"/>
    <property type="match status" value="1"/>
</dbReference>
<comment type="subcellular location">
    <subcellularLocation>
        <location evidence="1 7">Cell membrane</location>
        <topology evidence="1 7">Multi-pass membrane protein</topology>
    </subcellularLocation>
</comment>
<evidence type="ECO:0000256" key="3">
    <source>
        <dbReference type="ARBA" id="ARBA00022475"/>
    </source>
</evidence>
<evidence type="ECO:0000256" key="1">
    <source>
        <dbReference type="ARBA" id="ARBA00004651"/>
    </source>
</evidence>
<evidence type="ECO:0000259" key="8">
    <source>
        <dbReference type="PROSITE" id="PS50928"/>
    </source>
</evidence>
<feature type="domain" description="ABC transmembrane type-1" evidence="8">
    <location>
        <begin position="72"/>
        <end position="276"/>
    </location>
</feature>
<evidence type="ECO:0000256" key="6">
    <source>
        <dbReference type="ARBA" id="ARBA00023136"/>
    </source>
</evidence>
<organism evidence="9 10">
    <name type="scientific">Cohnella terricola</name>
    <dbReference type="NCBI Taxonomy" id="1289167"/>
    <lineage>
        <taxon>Bacteria</taxon>
        <taxon>Bacillati</taxon>
        <taxon>Bacillota</taxon>
        <taxon>Bacilli</taxon>
        <taxon>Bacillales</taxon>
        <taxon>Paenibacillaceae</taxon>
        <taxon>Cohnella</taxon>
    </lineage>
</organism>
<dbReference type="GO" id="GO:0005886">
    <property type="term" value="C:plasma membrane"/>
    <property type="evidence" value="ECO:0007669"/>
    <property type="project" value="UniProtKB-SubCell"/>
</dbReference>
<dbReference type="Pfam" id="PF00528">
    <property type="entry name" value="BPD_transp_1"/>
    <property type="match status" value="1"/>
</dbReference>
<evidence type="ECO:0000313" key="10">
    <source>
        <dbReference type="Proteomes" id="UP000316330"/>
    </source>
</evidence>
<dbReference type="PANTHER" id="PTHR30193:SF41">
    <property type="entry name" value="DIACETYLCHITOBIOSE UPTAKE SYSTEM PERMEASE PROTEIN NGCF"/>
    <property type="match status" value="1"/>
</dbReference>
<feature type="transmembrane region" description="Helical" evidence="7">
    <location>
        <begin position="109"/>
        <end position="130"/>
    </location>
</feature>
<dbReference type="SUPFAM" id="SSF161098">
    <property type="entry name" value="MetI-like"/>
    <property type="match status" value="1"/>
</dbReference>
<comment type="similarity">
    <text evidence="7">Belongs to the binding-protein-dependent transport system permease family.</text>
</comment>
<dbReference type="CDD" id="cd06261">
    <property type="entry name" value="TM_PBP2"/>
    <property type="match status" value="1"/>
</dbReference>
<keyword evidence="5 7" id="KW-1133">Transmembrane helix</keyword>
<reference evidence="9 10" key="1">
    <citation type="submission" date="2019-07" db="EMBL/GenBank/DDBJ databases">
        <authorList>
            <person name="Kim J."/>
        </authorList>
    </citation>
    <scope>NUCLEOTIDE SEQUENCE [LARGE SCALE GENOMIC DNA]</scope>
    <source>
        <strain evidence="9 10">G13</strain>
    </source>
</reference>
<dbReference type="RefSeq" id="WP_144698519.1">
    <property type="nucleotide sequence ID" value="NZ_VNJJ01000002.1"/>
</dbReference>
<feature type="transmembrane region" description="Helical" evidence="7">
    <location>
        <begin position="195"/>
        <end position="218"/>
    </location>
</feature>
<dbReference type="OrthoDB" id="5174895at2"/>
<feature type="transmembrane region" description="Helical" evidence="7">
    <location>
        <begin position="150"/>
        <end position="174"/>
    </location>
</feature>
<proteinExistence type="inferred from homology"/>
<dbReference type="Proteomes" id="UP000316330">
    <property type="component" value="Unassembled WGS sequence"/>
</dbReference>
<feature type="transmembrane region" description="Helical" evidence="7">
    <location>
        <begin position="12"/>
        <end position="34"/>
    </location>
</feature>
<dbReference type="InterPro" id="IPR051393">
    <property type="entry name" value="ABC_transporter_permease"/>
</dbReference>
<keyword evidence="2 7" id="KW-0813">Transport</keyword>
<feature type="transmembrane region" description="Helical" evidence="7">
    <location>
        <begin position="257"/>
        <end position="280"/>
    </location>
</feature>
<keyword evidence="4 7" id="KW-0812">Transmembrane</keyword>
<gene>
    <name evidence="9" type="ORF">FPZ45_03560</name>
</gene>
<dbReference type="InterPro" id="IPR035906">
    <property type="entry name" value="MetI-like_sf"/>
</dbReference>
<name>A0A559JT19_9BACL</name>
<comment type="caution">
    <text evidence="9">The sequence shown here is derived from an EMBL/GenBank/DDBJ whole genome shotgun (WGS) entry which is preliminary data.</text>
</comment>
<evidence type="ECO:0000256" key="5">
    <source>
        <dbReference type="ARBA" id="ARBA00022989"/>
    </source>
</evidence>
<evidence type="ECO:0000313" key="9">
    <source>
        <dbReference type="EMBL" id="TVY02980.1"/>
    </source>
</evidence>
<dbReference type="Gene3D" id="1.10.3720.10">
    <property type="entry name" value="MetI-like"/>
    <property type="match status" value="1"/>
</dbReference>
<accession>A0A559JT19</accession>
<evidence type="ECO:0000256" key="4">
    <source>
        <dbReference type="ARBA" id="ARBA00022692"/>
    </source>
</evidence>
<sequence>MALAKHRIKRELIKLSFLIPAVLFFVVIIVLPFVKGLSYSFTDWDGISESRNFIGFKNYSLLFQDHNLLKPLKNTLFFWVVTLIGTNGIGLMMALAVNGSGRFNRALRTVFFLPFVLSLVLVAFLWTYLYSEILYPYFGVKSLLGNPHTVMWGISIMAIWKDAGYCMVIYLAALQLVPAEYYEAAKVEGAGLFRRFISVTLPMIVPALTANITLLTGWGLKVFDYPMTATGGGPGNASETLAIYVYNYTFPYNQAGYGQAAAIMLLVLVFAITAVVAGLLRRKEVEM</sequence>
<dbReference type="InterPro" id="IPR000515">
    <property type="entry name" value="MetI-like"/>
</dbReference>
<dbReference type="AlphaFoldDB" id="A0A559JT19"/>